<evidence type="ECO:0008006" key="3">
    <source>
        <dbReference type="Google" id="ProtNLM"/>
    </source>
</evidence>
<name>H6Q8K8_PYROT</name>
<sequence>MPSIKFGLAKALILLYIPMEPTSLITLIPLSAVRPEVLKASALFAATVYLFSLISASPLDAVAPALTLFKNLLALGLFFRLLEPGEVAWALGKVGVRGPAAHLIILSLRASDVLSREIRSFIVAQKAKGVSGAVALLRAATPLVVYSLDYAEYLSVQLRQRSFKCIAVRPLAFTKWDLLVIAAVAASLVGQFR</sequence>
<evidence type="ECO:0000313" key="2">
    <source>
        <dbReference type="Proteomes" id="UP000009062"/>
    </source>
</evidence>
<proteinExistence type="predicted"/>
<accession>H6Q8K8</accession>
<dbReference type="AlphaFoldDB" id="H6Q8K8"/>
<dbReference type="HOGENOM" id="CLU_121283_0_0_2"/>
<dbReference type="Proteomes" id="UP000009062">
    <property type="component" value="Chromosome"/>
</dbReference>
<protein>
    <recommendedName>
        <fullName evidence="3">ABC-type cobalt transport system, permease component CbiQ-related transporter</fullName>
    </recommendedName>
</protein>
<dbReference type="EMBL" id="CP003316">
    <property type="protein sequence ID" value="AFA39090.1"/>
    <property type="molecule type" value="Genomic_DNA"/>
</dbReference>
<dbReference type="eggNOG" id="arCOG07045">
    <property type="taxonomic scope" value="Archaea"/>
</dbReference>
<dbReference type="STRING" id="698757.Pogu_1063"/>
<gene>
    <name evidence="1" type="ordered locus">Pogu_1063</name>
</gene>
<reference evidence="1 2" key="1">
    <citation type="journal article" date="2012" name="Stand. Genomic Sci.">
        <title>Complete genome sequence of Pyrobaculum oguniense.</title>
        <authorList>
            <person name="Bernick D.L."/>
            <person name="Karplus K."/>
            <person name="Lui L.M."/>
            <person name="Coker J.K."/>
            <person name="Murphy J.N."/>
            <person name="Chan P.P."/>
            <person name="Cozen A.E."/>
            <person name="Lowe T.M."/>
        </authorList>
    </citation>
    <scope>NUCLEOTIDE SEQUENCE [LARGE SCALE GENOMIC DNA]</scope>
    <source>
        <strain evidence="1 2">TE7</strain>
    </source>
</reference>
<organism evidence="1 2">
    <name type="scientific">Pyrobaculum oguniense (strain DSM 13380 / JCM 10595 / TE7)</name>
    <dbReference type="NCBI Taxonomy" id="698757"/>
    <lineage>
        <taxon>Archaea</taxon>
        <taxon>Thermoproteota</taxon>
        <taxon>Thermoprotei</taxon>
        <taxon>Thermoproteales</taxon>
        <taxon>Thermoproteaceae</taxon>
        <taxon>Pyrobaculum</taxon>
    </lineage>
</organism>
<evidence type="ECO:0000313" key="1">
    <source>
        <dbReference type="EMBL" id="AFA39090.1"/>
    </source>
</evidence>
<keyword evidence="2" id="KW-1185">Reference proteome</keyword>
<dbReference type="KEGG" id="pog:Pogu_1063"/>